<dbReference type="Pfam" id="PF20149">
    <property type="entry name" value="DUF6532"/>
    <property type="match status" value="1"/>
</dbReference>
<evidence type="ECO:0000259" key="1">
    <source>
        <dbReference type="Pfam" id="PF20149"/>
    </source>
</evidence>
<dbReference type="HOGENOM" id="CLU_060373_1_0_1"/>
<organism evidence="2 3">
    <name type="scientific">Pisolithus microcarpus 441</name>
    <dbReference type="NCBI Taxonomy" id="765257"/>
    <lineage>
        <taxon>Eukaryota</taxon>
        <taxon>Fungi</taxon>
        <taxon>Dikarya</taxon>
        <taxon>Basidiomycota</taxon>
        <taxon>Agaricomycotina</taxon>
        <taxon>Agaricomycetes</taxon>
        <taxon>Agaricomycetidae</taxon>
        <taxon>Boletales</taxon>
        <taxon>Sclerodermatineae</taxon>
        <taxon>Pisolithaceae</taxon>
        <taxon>Pisolithus</taxon>
    </lineage>
</organism>
<sequence>ENQSQSQALIKGAMFLRDGVDNEGSTNNMAHPALVALVTDFFYSSSSIGTVFPEVFSHEVPDINSCSLEENKTLFLHLGLLCALDEYTQTGIWQDHPFEYGTYLKIFAGFLDMQHQINWHCKHFTMFLQKSC</sequence>
<feature type="domain" description="DUF6532" evidence="1">
    <location>
        <begin position="2"/>
        <end position="115"/>
    </location>
</feature>
<accession>A0A0C9YVJ2</accession>
<dbReference type="Proteomes" id="UP000054018">
    <property type="component" value="Unassembled WGS sequence"/>
</dbReference>
<name>A0A0C9YVJ2_9AGAM</name>
<reference evidence="3" key="2">
    <citation type="submission" date="2015-01" db="EMBL/GenBank/DDBJ databases">
        <title>Evolutionary Origins and Diversification of the Mycorrhizal Mutualists.</title>
        <authorList>
            <consortium name="DOE Joint Genome Institute"/>
            <consortium name="Mycorrhizal Genomics Consortium"/>
            <person name="Kohler A."/>
            <person name="Kuo A."/>
            <person name="Nagy L.G."/>
            <person name="Floudas D."/>
            <person name="Copeland A."/>
            <person name="Barry K.W."/>
            <person name="Cichocki N."/>
            <person name="Veneault-Fourrey C."/>
            <person name="LaButti K."/>
            <person name="Lindquist E.A."/>
            <person name="Lipzen A."/>
            <person name="Lundell T."/>
            <person name="Morin E."/>
            <person name="Murat C."/>
            <person name="Riley R."/>
            <person name="Ohm R."/>
            <person name="Sun H."/>
            <person name="Tunlid A."/>
            <person name="Henrissat B."/>
            <person name="Grigoriev I.V."/>
            <person name="Hibbett D.S."/>
            <person name="Martin F."/>
        </authorList>
    </citation>
    <scope>NUCLEOTIDE SEQUENCE [LARGE SCALE GENOMIC DNA]</scope>
    <source>
        <strain evidence="3">441</strain>
    </source>
</reference>
<dbReference type="InterPro" id="IPR045341">
    <property type="entry name" value="DUF6532"/>
</dbReference>
<dbReference type="EMBL" id="KN834142">
    <property type="protein sequence ID" value="KIK11903.1"/>
    <property type="molecule type" value="Genomic_DNA"/>
</dbReference>
<evidence type="ECO:0000313" key="2">
    <source>
        <dbReference type="EMBL" id="KIK11903.1"/>
    </source>
</evidence>
<proteinExistence type="predicted"/>
<evidence type="ECO:0000313" key="3">
    <source>
        <dbReference type="Proteomes" id="UP000054018"/>
    </source>
</evidence>
<gene>
    <name evidence="2" type="ORF">PISMIDRAFT_121880</name>
</gene>
<dbReference type="AlphaFoldDB" id="A0A0C9YVJ2"/>
<dbReference type="OrthoDB" id="2670686at2759"/>
<reference evidence="2 3" key="1">
    <citation type="submission" date="2014-04" db="EMBL/GenBank/DDBJ databases">
        <authorList>
            <consortium name="DOE Joint Genome Institute"/>
            <person name="Kuo A."/>
            <person name="Kohler A."/>
            <person name="Costa M.D."/>
            <person name="Nagy L.G."/>
            <person name="Floudas D."/>
            <person name="Copeland A."/>
            <person name="Barry K.W."/>
            <person name="Cichocki N."/>
            <person name="Veneault-Fourrey C."/>
            <person name="LaButti K."/>
            <person name="Lindquist E.A."/>
            <person name="Lipzen A."/>
            <person name="Lundell T."/>
            <person name="Morin E."/>
            <person name="Murat C."/>
            <person name="Sun H."/>
            <person name="Tunlid A."/>
            <person name="Henrissat B."/>
            <person name="Grigoriev I.V."/>
            <person name="Hibbett D.S."/>
            <person name="Martin F."/>
            <person name="Nordberg H.P."/>
            <person name="Cantor M.N."/>
            <person name="Hua S.X."/>
        </authorList>
    </citation>
    <scope>NUCLEOTIDE SEQUENCE [LARGE SCALE GENOMIC DNA]</scope>
    <source>
        <strain evidence="2 3">441</strain>
    </source>
</reference>
<feature type="non-terminal residue" evidence="2">
    <location>
        <position position="1"/>
    </location>
</feature>
<dbReference type="STRING" id="765257.A0A0C9YVJ2"/>
<keyword evidence="3" id="KW-1185">Reference proteome</keyword>
<protein>
    <submittedName>
        <fullName evidence="2">Unplaced genomic scaffold scaffold_458, whole genome shotgun sequence</fullName>
    </submittedName>
</protein>